<evidence type="ECO:0000313" key="3">
    <source>
        <dbReference type="Proteomes" id="UP000587991"/>
    </source>
</evidence>
<dbReference type="Pfam" id="PF06940">
    <property type="entry name" value="DUF1287"/>
    <property type="match status" value="1"/>
</dbReference>
<proteinExistence type="predicted"/>
<keyword evidence="1" id="KW-0732">Signal</keyword>
<reference evidence="2 3" key="1">
    <citation type="submission" date="2020-04" db="EMBL/GenBank/DDBJ databases">
        <title>Draft genome of Leeia sp. IMCC25680.</title>
        <authorList>
            <person name="Song J."/>
            <person name="Cho J.-C."/>
        </authorList>
    </citation>
    <scope>NUCLEOTIDE SEQUENCE [LARGE SCALE GENOMIC DNA]</scope>
    <source>
        <strain evidence="2 3">IMCC25680</strain>
    </source>
</reference>
<accession>A0A847S7Y6</accession>
<dbReference type="RefSeq" id="WP_168877741.1">
    <property type="nucleotide sequence ID" value="NZ_JABAIM010000003.1"/>
</dbReference>
<gene>
    <name evidence="2" type="ORF">HF682_12935</name>
</gene>
<comment type="caution">
    <text evidence="2">The sequence shown here is derived from an EMBL/GenBank/DDBJ whole genome shotgun (WGS) entry which is preliminary data.</text>
</comment>
<protein>
    <submittedName>
        <fullName evidence="2">DUF1287 domain-containing protein</fullName>
    </submittedName>
</protein>
<name>A0A847S7Y6_9NEIS</name>
<dbReference type="PROSITE" id="PS51257">
    <property type="entry name" value="PROKAR_LIPOPROTEIN"/>
    <property type="match status" value="1"/>
</dbReference>
<dbReference type="Proteomes" id="UP000587991">
    <property type="component" value="Unassembled WGS sequence"/>
</dbReference>
<organism evidence="2 3">
    <name type="scientific">Leeia aquatica</name>
    <dbReference type="NCBI Taxonomy" id="2725557"/>
    <lineage>
        <taxon>Bacteria</taxon>
        <taxon>Pseudomonadati</taxon>
        <taxon>Pseudomonadota</taxon>
        <taxon>Betaproteobacteria</taxon>
        <taxon>Neisseriales</taxon>
        <taxon>Leeiaceae</taxon>
        <taxon>Leeia</taxon>
    </lineage>
</organism>
<dbReference type="InterPro" id="IPR009706">
    <property type="entry name" value="DUF1287"/>
</dbReference>
<feature type="chain" id="PRO_5032685380" evidence="1">
    <location>
        <begin position="26"/>
        <end position="198"/>
    </location>
</feature>
<feature type="signal peptide" evidence="1">
    <location>
        <begin position="1"/>
        <end position="25"/>
    </location>
</feature>
<dbReference type="PIRSF" id="PIRSF011444">
    <property type="entry name" value="DUF1287"/>
    <property type="match status" value="1"/>
</dbReference>
<evidence type="ECO:0000313" key="2">
    <source>
        <dbReference type="EMBL" id="NLR76064.1"/>
    </source>
</evidence>
<keyword evidence="3" id="KW-1185">Reference proteome</keyword>
<sequence length="198" mass="22270">MAKLTVIRWVVAACLSWGLACHSTAASPALVQAARAQVGKTLIYDPRYQSLTYPNGDVPILQGVCTDVVIRALRHAYKVDLQQQVHEDMRQRWATYPKLWGSNGPDANIDHRRVPNLQVFFQHKGMALPVGEQNADYQAGDIVTVRLANGRPHIMLVSDRKSASGRPLVIHNIGFGAREEDYLFQDTITGHYRWRLAR</sequence>
<dbReference type="AlphaFoldDB" id="A0A847S7Y6"/>
<dbReference type="EMBL" id="JABAIM010000003">
    <property type="protein sequence ID" value="NLR76064.1"/>
    <property type="molecule type" value="Genomic_DNA"/>
</dbReference>
<evidence type="ECO:0000256" key="1">
    <source>
        <dbReference type="SAM" id="SignalP"/>
    </source>
</evidence>